<name>A0ABV7XCQ6_9SPHN</name>
<comment type="caution">
    <text evidence="1">The sequence shown here is derived from an EMBL/GenBank/DDBJ whole genome shotgun (WGS) entry which is preliminary data.</text>
</comment>
<dbReference type="EMBL" id="JBHRXV010000011">
    <property type="protein sequence ID" value="MFC3713606.1"/>
    <property type="molecule type" value="Genomic_DNA"/>
</dbReference>
<evidence type="ECO:0000313" key="2">
    <source>
        <dbReference type="Proteomes" id="UP001595615"/>
    </source>
</evidence>
<evidence type="ECO:0000313" key="1">
    <source>
        <dbReference type="EMBL" id="MFC3713606.1"/>
    </source>
</evidence>
<keyword evidence="2" id="KW-1185">Reference proteome</keyword>
<gene>
    <name evidence="1" type="ORF">ACFOMD_13580</name>
</gene>
<accession>A0ABV7XCQ6</accession>
<dbReference type="Pfam" id="PF13711">
    <property type="entry name" value="DUF4160"/>
    <property type="match status" value="1"/>
</dbReference>
<organism evidence="1 2">
    <name type="scientific">Sphingoaurantiacus capsulatus</name>
    <dbReference type="NCBI Taxonomy" id="1771310"/>
    <lineage>
        <taxon>Bacteria</taxon>
        <taxon>Pseudomonadati</taxon>
        <taxon>Pseudomonadota</taxon>
        <taxon>Alphaproteobacteria</taxon>
        <taxon>Sphingomonadales</taxon>
        <taxon>Sphingosinicellaceae</taxon>
        <taxon>Sphingoaurantiacus</taxon>
    </lineage>
</organism>
<proteinExistence type="predicted"/>
<dbReference type="InterPro" id="IPR025427">
    <property type="entry name" value="DUF4160"/>
</dbReference>
<reference evidence="2" key="1">
    <citation type="journal article" date="2019" name="Int. J. Syst. Evol. Microbiol.">
        <title>The Global Catalogue of Microorganisms (GCM) 10K type strain sequencing project: providing services to taxonomists for standard genome sequencing and annotation.</title>
        <authorList>
            <consortium name="The Broad Institute Genomics Platform"/>
            <consortium name="The Broad Institute Genome Sequencing Center for Infectious Disease"/>
            <person name="Wu L."/>
            <person name="Ma J."/>
        </authorList>
    </citation>
    <scope>NUCLEOTIDE SEQUENCE [LARGE SCALE GENOMIC DNA]</scope>
    <source>
        <strain evidence="2">KCTC 42644</strain>
    </source>
</reference>
<sequence>MPSIHREGSYRFFFYAGDHPPPHVHVERDGRAVKFLLRPVRLVLNDGFNARDLAKIERMVQDNVHRLEDAWHGHSGKPAR</sequence>
<protein>
    <submittedName>
        <fullName evidence="1">DUF4160 domain-containing protein</fullName>
    </submittedName>
</protein>
<dbReference type="RefSeq" id="WP_380862261.1">
    <property type="nucleotide sequence ID" value="NZ_JBHRXV010000011.1"/>
</dbReference>
<dbReference type="Proteomes" id="UP001595615">
    <property type="component" value="Unassembled WGS sequence"/>
</dbReference>